<evidence type="ECO:0000313" key="8">
    <source>
        <dbReference type="EMBL" id="RHA82132.1"/>
    </source>
</evidence>
<organism evidence="8 9">
    <name type="scientific">Eubacterium ventriosum</name>
    <dbReference type="NCBI Taxonomy" id="39496"/>
    <lineage>
        <taxon>Bacteria</taxon>
        <taxon>Bacillati</taxon>
        <taxon>Bacillota</taxon>
        <taxon>Clostridia</taxon>
        <taxon>Eubacteriales</taxon>
        <taxon>Eubacteriaceae</taxon>
        <taxon>Eubacterium</taxon>
    </lineage>
</organism>
<proteinExistence type="inferred from homology"/>
<protein>
    <submittedName>
        <fullName evidence="8">Type IV secretory system conjugative DNA transfer family protein</fullName>
    </submittedName>
</protein>
<dbReference type="NCBIfam" id="NF045973">
    <property type="entry name" value="conju_CD1115"/>
    <property type="match status" value="1"/>
</dbReference>
<evidence type="ECO:0000256" key="4">
    <source>
        <dbReference type="ARBA" id="ARBA00022692"/>
    </source>
</evidence>
<reference evidence="8 9" key="1">
    <citation type="submission" date="2018-08" db="EMBL/GenBank/DDBJ databases">
        <title>A genome reference for cultivated species of the human gut microbiota.</title>
        <authorList>
            <person name="Zou Y."/>
            <person name="Xue W."/>
            <person name="Luo G."/>
        </authorList>
    </citation>
    <scope>NUCLEOTIDE SEQUENCE [LARGE SCALE GENOMIC DNA]</scope>
    <source>
        <strain evidence="8 9">AM42-30</strain>
    </source>
</reference>
<evidence type="ECO:0000256" key="5">
    <source>
        <dbReference type="ARBA" id="ARBA00022989"/>
    </source>
</evidence>
<dbReference type="Pfam" id="PF02534">
    <property type="entry name" value="T4SS-DNA_transf"/>
    <property type="match status" value="1"/>
</dbReference>
<feature type="transmembrane region" description="Helical" evidence="7">
    <location>
        <begin position="5"/>
        <end position="24"/>
    </location>
</feature>
<dbReference type="EMBL" id="QSFV01000001">
    <property type="protein sequence ID" value="RHA82132.1"/>
    <property type="molecule type" value="Genomic_DNA"/>
</dbReference>
<dbReference type="RefSeq" id="WP_118029961.1">
    <property type="nucleotide sequence ID" value="NZ_QSFV01000001.1"/>
</dbReference>
<name>A0A413TAX4_9FIRM</name>
<dbReference type="Gene3D" id="3.40.50.300">
    <property type="entry name" value="P-loop containing nucleotide triphosphate hydrolases"/>
    <property type="match status" value="2"/>
</dbReference>
<keyword evidence="5 7" id="KW-1133">Transmembrane helix</keyword>
<dbReference type="PANTHER" id="PTHR37937:SF1">
    <property type="entry name" value="CONJUGATIVE TRANSFER: DNA TRANSPORT"/>
    <property type="match status" value="1"/>
</dbReference>
<dbReference type="SUPFAM" id="SSF52540">
    <property type="entry name" value="P-loop containing nucleoside triphosphate hydrolases"/>
    <property type="match status" value="1"/>
</dbReference>
<evidence type="ECO:0000256" key="3">
    <source>
        <dbReference type="ARBA" id="ARBA00022475"/>
    </source>
</evidence>
<evidence type="ECO:0000256" key="6">
    <source>
        <dbReference type="ARBA" id="ARBA00023136"/>
    </source>
</evidence>
<accession>A0A413TAX4</accession>
<gene>
    <name evidence="8" type="ORF">DW918_00800</name>
</gene>
<evidence type="ECO:0000256" key="7">
    <source>
        <dbReference type="SAM" id="Phobius"/>
    </source>
</evidence>
<keyword evidence="6 7" id="KW-0472">Membrane</keyword>
<evidence type="ECO:0000313" key="9">
    <source>
        <dbReference type="Proteomes" id="UP000285740"/>
    </source>
</evidence>
<sequence>MLVPFLIAGELFVLFISYIISGVWKEGMDVITLLNKVNDALDHPFKNYWTEHSLKAMIVGTLIYAMAVLLYITSRRNFMHGKEYGTASLANIDQVNKSISDKSDEKNRILSKHVRMSTDTKVTKLNNNMLVIGGSGAGKTFYIVKPNIMQMLPKGSFIATDPKGELLRATGGMLKKNGYNVKVLNLIDMAKSDCYNPFNYIRTENDVIKLVTNLISNTTPKESAPTDPFWEHAEGMLLQALFYYVWLEMPPNQKNFQSVLKLLSEAEVDDKKDSKLTIRMKKLVDTSSLGEHHPAYRQYMKVVRGAGDTVRSIIISANSRLALLENPQILRILSKDDLHIEELGIGTKRNRKKRTALFCVIPDSDKSYNFLVGMLYTQLFQELYYQADFKFGGKLPLDVTLMLDEFANVALPDDFCSLLSTMRSRRISAIIIIQNLAQIKALFKETWETITGNCDTLVYLGGNEKSTHEYISELLGKGTIDKRSTGETRGVHGSASRNYDVLGRSLMNPDEVRNMDNKNCLIFIKGFNPIFDEKYWPFDHKNFKQTEDGGAKPYTHNIRRSNKIKDGLKIYSEREIKEVEKSGEKVNIIDLTPQEIAALQENEFQMETKPTDEDLREELTTRLCTMDFSAEQMHEAKKALAIKMDLEYLLEYLKPETSIEKMKEKLEKYQSR</sequence>
<dbReference type="InterPro" id="IPR027417">
    <property type="entry name" value="P-loop_NTPase"/>
</dbReference>
<feature type="transmembrane region" description="Helical" evidence="7">
    <location>
        <begin position="54"/>
        <end position="72"/>
    </location>
</feature>
<dbReference type="InterPro" id="IPR051539">
    <property type="entry name" value="T4SS-coupling_protein"/>
</dbReference>
<comment type="subcellular location">
    <subcellularLocation>
        <location evidence="1">Cell membrane</location>
        <topology evidence="1">Multi-pass membrane protein</topology>
    </subcellularLocation>
</comment>
<comment type="similarity">
    <text evidence="2">Belongs to the VirD4/TraG family.</text>
</comment>
<keyword evidence="4 7" id="KW-0812">Transmembrane</keyword>
<keyword evidence="3" id="KW-1003">Cell membrane</keyword>
<dbReference type="InterPro" id="IPR003688">
    <property type="entry name" value="TraG/VirD4"/>
</dbReference>
<evidence type="ECO:0000256" key="2">
    <source>
        <dbReference type="ARBA" id="ARBA00008806"/>
    </source>
</evidence>
<dbReference type="AlphaFoldDB" id="A0A413TAX4"/>
<dbReference type="GO" id="GO:0005886">
    <property type="term" value="C:plasma membrane"/>
    <property type="evidence" value="ECO:0007669"/>
    <property type="project" value="UniProtKB-SubCell"/>
</dbReference>
<dbReference type="PANTHER" id="PTHR37937">
    <property type="entry name" value="CONJUGATIVE TRANSFER: DNA TRANSPORT"/>
    <property type="match status" value="1"/>
</dbReference>
<comment type="caution">
    <text evidence="8">The sequence shown here is derived from an EMBL/GenBank/DDBJ whole genome shotgun (WGS) entry which is preliminary data.</text>
</comment>
<dbReference type="CDD" id="cd01127">
    <property type="entry name" value="TrwB_TraG_TraD_VirD4"/>
    <property type="match status" value="2"/>
</dbReference>
<dbReference type="Proteomes" id="UP000285740">
    <property type="component" value="Unassembled WGS sequence"/>
</dbReference>
<evidence type="ECO:0000256" key="1">
    <source>
        <dbReference type="ARBA" id="ARBA00004651"/>
    </source>
</evidence>